<name>A0ABV1NN54_9CAUL</name>
<dbReference type="RefSeq" id="WP_349684234.1">
    <property type="nucleotide sequence ID" value="NZ_JBEGDD010000005.1"/>
</dbReference>
<dbReference type="InterPro" id="IPR009683">
    <property type="entry name" value="Extensin-like_C"/>
</dbReference>
<evidence type="ECO:0000313" key="3">
    <source>
        <dbReference type="Proteomes" id="UP001445732"/>
    </source>
</evidence>
<dbReference type="PROSITE" id="PS51257">
    <property type="entry name" value="PROKAR_LIPOPROTEIN"/>
    <property type="match status" value="1"/>
</dbReference>
<sequence>MRLSGGMRLALVAVLMVAGCGRLIPDTLPPPGARPYPTAPTGPLPGPSVYVAPGTGVIDRPIDGGTLGRLRQATGSAAQCEAELAAARVTFSPTPDRVNSPTCGLTAAGVLGPDLGTVARMTPGDVTMTCALAAAVSVWRRQSVEPAALEILGSEVVAMEHMGVYACRGVRNDSGETARVSAHARAAALDFSGVRLRDGRRITVRGDWRGDDPEARFLRRIRDDACRVFGTTLSPDYNAAHHDHLHLEAESGRLCR</sequence>
<dbReference type="Pfam" id="PF06904">
    <property type="entry name" value="Extensin-like_C"/>
    <property type="match status" value="1"/>
</dbReference>
<accession>A0ABV1NN54</accession>
<evidence type="ECO:0000313" key="2">
    <source>
        <dbReference type="EMBL" id="MEQ7155072.1"/>
    </source>
</evidence>
<proteinExistence type="predicted"/>
<protein>
    <submittedName>
        <fullName evidence="2">Extensin family protein</fullName>
    </submittedName>
</protein>
<reference evidence="2 3" key="1">
    <citation type="submission" date="2024-06" db="EMBL/GenBank/DDBJ databases">
        <title>Brevundimonas sp. C11.</title>
        <authorList>
            <person name="Maltman C."/>
        </authorList>
    </citation>
    <scope>NUCLEOTIDE SEQUENCE [LARGE SCALE GENOMIC DNA]</scope>
    <source>
        <strain evidence="2 3">C11</strain>
    </source>
</reference>
<comment type="caution">
    <text evidence="2">The sequence shown here is derived from an EMBL/GenBank/DDBJ whole genome shotgun (WGS) entry which is preliminary data.</text>
</comment>
<feature type="domain" description="Extensin-like C-terminal" evidence="1">
    <location>
        <begin position="79"/>
        <end position="256"/>
    </location>
</feature>
<evidence type="ECO:0000259" key="1">
    <source>
        <dbReference type="Pfam" id="PF06904"/>
    </source>
</evidence>
<dbReference type="Proteomes" id="UP001445732">
    <property type="component" value="Unassembled WGS sequence"/>
</dbReference>
<dbReference type="EMBL" id="JBEGDD010000005">
    <property type="protein sequence ID" value="MEQ7155072.1"/>
    <property type="molecule type" value="Genomic_DNA"/>
</dbReference>
<keyword evidence="3" id="KW-1185">Reference proteome</keyword>
<organism evidence="2 3">
    <name type="scientific">Brevundimonas aurifodinae</name>
    <dbReference type="NCBI Taxonomy" id="1508312"/>
    <lineage>
        <taxon>Bacteria</taxon>
        <taxon>Pseudomonadati</taxon>
        <taxon>Pseudomonadota</taxon>
        <taxon>Alphaproteobacteria</taxon>
        <taxon>Caulobacterales</taxon>
        <taxon>Caulobacteraceae</taxon>
        <taxon>Brevundimonas</taxon>
    </lineage>
</organism>
<gene>
    <name evidence="2" type="ORF">ABN401_07590</name>
</gene>